<sequence length="318" mass="37029">MRQRNYNIDVLKGLAILSVILLHTLPWSIRFRVGAPYHIWQAVPIFMVLVGYNFAKSAQVKGRESLGQLYQGKLIWRRLVKIIQPFVLVMLVRLVLELVLYQRLDLANFLTDLFLGDIDFGGYYIPIMVQSIFLNPILYWLIRQNTKQNTLWLLVLSLALDWGLNLAGLWGSLYRILIVRYLFAIVLGMWLALAEERVQLKWLLALAGLSLVYITGVYYFDLTTPLETYWQAQHGPAYFWTLLLVFLGLHVYYAKPDHWLGRPLIWLGQTSYPIFLSQMLYFWLMSQLTSPSNLGLSLIFNLIICVFLGKILEKFTQT</sequence>
<feature type="transmembrane region" description="Helical" evidence="7">
    <location>
        <begin position="12"/>
        <end position="29"/>
    </location>
</feature>
<comment type="similarity">
    <text evidence="2">Belongs to the acyltransferase 3 family.</text>
</comment>
<evidence type="ECO:0000256" key="7">
    <source>
        <dbReference type="SAM" id="Phobius"/>
    </source>
</evidence>
<gene>
    <name evidence="9" type="ORF">HMPREF9698_01309</name>
</gene>
<dbReference type="Pfam" id="PF01757">
    <property type="entry name" value="Acyl_transf_3"/>
    <property type="match status" value="1"/>
</dbReference>
<evidence type="ECO:0000256" key="4">
    <source>
        <dbReference type="ARBA" id="ARBA00022692"/>
    </source>
</evidence>
<feature type="transmembrane region" description="Helical" evidence="7">
    <location>
        <begin position="149"/>
        <end position="167"/>
    </location>
</feature>
<dbReference type="Proteomes" id="UP000009875">
    <property type="component" value="Unassembled WGS sequence"/>
</dbReference>
<evidence type="ECO:0000256" key="1">
    <source>
        <dbReference type="ARBA" id="ARBA00004651"/>
    </source>
</evidence>
<protein>
    <recommendedName>
        <fullName evidence="8">Acyltransferase 3 domain-containing protein</fullName>
    </recommendedName>
</protein>
<keyword evidence="10" id="KW-1185">Reference proteome</keyword>
<evidence type="ECO:0000256" key="6">
    <source>
        <dbReference type="ARBA" id="ARBA00023136"/>
    </source>
</evidence>
<feature type="transmembrane region" description="Helical" evidence="7">
    <location>
        <begin position="294"/>
        <end position="312"/>
    </location>
</feature>
<evidence type="ECO:0000256" key="5">
    <source>
        <dbReference type="ARBA" id="ARBA00022989"/>
    </source>
</evidence>
<keyword evidence="3" id="KW-1003">Cell membrane</keyword>
<comment type="subcellular location">
    <subcellularLocation>
        <location evidence="1">Cell membrane</location>
        <topology evidence="1">Multi-pass membrane protein</topology>
    </subcellularLocation>
</comment>
<evidence type="ECO:0000256" key="2">
    <source>
        <dbReference type="ARBA" id="ARBA00007400"/>
    </source>
</evidence>
<feature type="transmembrane region" description="Helical" evidence="7">
    <location>
        <begin position="82"/>
        <end position="101"/>
    </location>
</feature>
<dbReference type="GO" id="GO:0009246">
    <property type="term" value="P:enterobacterial common antigen biosynthetic process"/>
    <property type="evidence" value="ECO:0007669"/>
    <property type="project" value="TreeGrafter"/>
</dbReference>
<dbReference type="EMBL" id="AGXA01000029">
    <property type="protein sequence ID" value="EKU93003.1"/>
    <property type="molecule type" value="Genomic_DNA"/>
</dbReference>
<dbReference type="PANTHER" id="PTHR40074:SF2">
    <property type="entry name" value="O-ACETYLTRANSFERASE WECH"/>
    <property type="match status" value="1"/>
</dbReference>
<organism evidence="9 10">
    <name type="scientific">Alloiococcus otitis ATCC 51267</name>
    <dbReference type="NCBI Taxonomy" id="883081"/>
    <lineage>
        <taxon>Bacteria</taxon>
        <taxon>Bacillati</taxon>
        <taxon>Bacillota</taxon>
        <taxon>Bacilli</taxon>
        <taxon>Lactobacillales</taxon>
        <taxon>Carnobacteriaceae</taxon>
        <taxon>Alloiococcus</taxon>
    </lineage>
</organism>
<reference evidence="9 10" key="1">
    <citation type="submission" date="2012-09" db="EMBL/GenBank/DDBJ databases">
        <title>The Genome Sequence of Alloiococcus otitis ATCC 51267.</title>
        <authorList>
            <consortium name="The Broad Institute Genome Sequencing Platform"/>
            <person name="Earl A."/>
            <person name="Ward D."/>
            <person name="Feldgarden M."/>
            <person name="Gevers D."/>
            <person name="Huys G."/>
            <person name="Walker B."/>
            <person name="Young S.K."/>
            <person name="Zeng Q."/>
            <person name="Gargeya S."/>
            <person name="Fitzgerald M."/>
            <person name="Haas B."/>
            <person name="Abouelleil A."/>
            <person name="Alvarado L."/>
            <person name="Arachchi H.M."/>
            <person name="Berlin A.M."/>
            <person name="Chapman S.B."/>
            <person name="Goldberg J."/>
            <person name="Griggs A."/>
            <person name="Gujja S."/>
            <person name="Hansen M."/>
            <person name="Howarth C."/>
            <person name="Imamovic A."/>
            <person name="Larimer J."/>
            <person name="McCowen C."/>
            <person name="Montmayeur A."/>
            <person name="Murphy C."/>
            <person name="Neiman D."/>
            <person name="Pearson M."/>
            <person name="Priest M."/>
            <person name="Roberts A."/>
            <person name="Saif S."/>
            <person name="Shea T."/>
            <person name="Sisk P."/>
            <person name="Sykes S."/>
            <person name="Wortman J."/>
            <person name="Nusbaum C."/>
            <person name="Birren B."/>
        </authorList>
    </citation>
    <scope>NUCLEOTIDE SEQUENCE [LARGE SCALE GENOMIC DNA]</scope>
    <source>
        <strain evidence="9 10">ATCC 51267</strain>
    </source>
</reference>
<feature type="transmembrane region" description="Helical" evidence="7">
    <location>
        <begin position="235"/>
        <end position="252"/>
    </location>
</feature>
<dbReference type="InterPro" id="IPR002656">
    <property type="entry name" value="Acyl_transf_3_dom"/>
</dbReference>
<feature type="transmembrane region" description="Helical" evidence="7">
    <location>
        <begin position="35"/>
        <end position="55"/>
    </location>
</feature>
<comment type="caution">
    <text evidence="9">The sequence shown here is derived from an EMBL/GenBank/DDBJ whole genome shotgun (WGS) entry which is preliminary data.</text>
</comment>
<feature type="transmembrane region" description="Helical" evidence="7">
    <location>
        <begin position="200"/>
        <end position="220"/>
    </location>
</feature>
<feature type="transmembrane region" description="Helical" evidence="7">
    <location>
        <begin position="121"/>
        <end position="142"/>
    </location>
</feature>
<dbReference type="OrthoDB" id="847983at2"/>
<evidence type="ECO:0000259" key="8">
    <source>
        <dbReference type="Pfam" id="PF01757"/>
    </source>
</evidence>
<dbReference type="PANTHER" id="PTHR40074">
    <property type="entry name" value="O-ACETYLTRANSFERASE WECH"/>
    <property type="match status" value="1"/>
</dbReference>
<name>K9E8K9_9LACT</name>
<keyword evidence="4 7" id="KW-0812">Transmembrane</keyword>
<evidence type="ECO:0000313" key="9">
    <source>
        <dbReference type="EMBL" id="EKU93003.1"/>
    </source>
</evidence>
<dbReference type="eggNOG" id="ENOG5032XDC">
    <property type="taxonomic scope" value="Bacteria"/>
</dbReference>
<dbReference type="STRING" id="883081.HMPREF9698_01309"/>
<accession>K9E8K9</accession>
<keyword evidence="6 7" id="KW-0472">Membrane</keyword>
<evidence type="ECO:0000256" key="3">
    <source>
        <dbReference type="ARBA" id="ARBA00022475"/>
    </source>
</evidence>
<keyword evidence="5 7" id="KW-1133">Transmembrane helix</keyword>
<dbReference type="RefSeq" id="WP_003778970.1">
    <property type="nucleotide sequence ID" value="NZ_JH992961.1"/>
</dbReference>
<dbReference type="GO" id="GO:0005886">
    <property type="term" value="C:plasma membrane"/>
    <property type="evidence" value="ECO:0007669"/>
    <property type="project" value="UniProtKB-SubCell"/>
</dbReference>
<feature type="transmembrane region" description="Helical" evidence="7">
    <location>
        <begin position="264"/>
        <end position="282"/>
    </location>
</feature>
<dbReference type="GO" id="GO:0016413">
    <property type="term" value="F:O-acetyltransferase activity"/>
    <property type="evidence" value="ECO:0007669"/>
    <property type="project" value="TreeGrafter"/>
</dbReference>
<evidence type="ECO:0000313" key="10">
    <source>
        <dbReference type="Proteomes" id="UP000009875"/>
    </source>
</evidence>
<proteinExistence type="inferred from homology"/>
<feature type="domain" description="Acyltransferase 3" evidence="8">
    <location>
        <begin position="5"/>
        <end position="308"/>
    </location>
</feature>
<dbReference type="HOGENOM" id="CLU_071238_1_0_9"/>
<dbReference type="AlphaFoldDB" id="K9E8K9"/>
<feature type="transmembrane region" description="Helical" evidence="7">
    <location>
        <begin position="173"/>
        <end position="193"/>
    </location>
</feature>